<feature type="domain" description="J" evidence="4">
    <location>
        <begin position="2"/>
        <end position="74"/>
    </location>
</feature>
<comment type="similarity">
    <text evidence="1">Belongs to the HscB family.</text>
</comment>
<keyword evidence="6" id="KW-1185">Reference proteome</keyword>
<dbReference type="Proteomes" id="UP001597387">
    <property type="component" value="Unassembled WGS sequence"/>
</dbReference>
<dbReference type="NCBIfam" id="TIGR00714">
    <property type="entry name" value="hscB"/>
    <property type="match status" value="1"/>
</dbReference>
<gene>
    <name evidence="5" type="primary">hscB</name>
    <name evidence="5" type="ORF">ACFSJU_16600</name>
</gene>
<dbReference type="CDD" id="cd06257">
    <property type="entry name" value="DnaJ"/>
    <property type="match status" value="1"/>
</dbReference>
<dbReference type="Pfam" id="PF07743">
    <property type="entry name" value="HSCB_C"/>
    <property type="match status" value="1"/>
</dbReference>
<dbReference type="InterPro" id="IPR001623">
    <property type="entry name" value="DnaJ_domain"/>
</dbReference>
<keyword evidence="2" id="KW-0143">Chaperone</keyword>
<dbReference type="Gene3D" id="1.20.1280.20">
    <property type="entry name" value="HscB, C-terminal domain"/>
    <property type="match status" value="1"/>
</dbReference>
<dbReference type="SMART" id="SM00271">
    <property type="entry name" value="DnaJ"/>
    <property type="match status" value="1"/>
</dbReference>
<dbReference type="Gene3D" id="1.10.287.110">
    <property type="entry name" value="DnaJ domain"/>
    <property type="match status" value="1"/>
</dbReference>
<dbReference type="SUPFAM" id="SSF47144">
    <property type="entry name" value="HSC20 (HSCB), C-terminal oligomerisation domain"/>
    <property type="match status" value="1"/>
</dbReference>
<dbReference type="InterPro" id="IPR036869">
    <property type="entry name" value="J_dom_sf"/>
</dbReference>
<evidence type="ECO:0000256" key="3">
    <source>
        <dbReference type="ARBA" id="ARBA00025596"/>
    </source>
</evidence>
<dbReference type="RefSeq" id="WP_255904702.1">
    <property type="nucleotide sequence ID" value="NZ_JAFMZO010000004.1"/>
</dbReference>
<protein>
    <submittedName>
        <fullName evidence="5">Fe-S protein assembly co-chaperone HscB</fullName>
    </submittedName>
</protein>
<dbReference type="InterPro" id="IPR036386">
    <property type="entry name" value="HscB_C_sf"/>
</dbReference>
<dbReference type="PANTHER" id="PTHR14021:SF15">
    <property type="entry name" value="IRON-SULFUR CLUSTER CO-CHAPERONE PROTEIN HSCB"/>
    <property type="match status" value="1"/>
</dbReference>
<dbReference type="InterPro" id="IPR004640">
    <property type="entry name" value="HscB"/>
</dbReference>
<dbReference type="PANTHER" id="PTHR14021">
    <property type="entry name" value="IRON-SULFUR CLUSTER CO-CHAPERONE PROTEIN HSCB"/>
    <property type="match status" value="1"/>
</dbReference>
<name>A0ABW4ZQ33_9SPHI</name>
<dbReference type="PROSITE" id="PS50076">
    <property type="entry name" value="DNAJ_2"/>
    <property type="match status" value="1"/>
</dbReference>
<proteinExistence type="inferred from homology"/>
<organism evidence="5 6">
    <name type="scientific">Paradesertivirga mongoliensis</name>
    <dbReference type="NCBI Taxonomy" id="2100740"/>
    <lineage>
        <taxon>Bacteria</taxon>
        <taxon>Pseudomonadati</taxon>
        <taxon>Bacteroidota</taxon>
        <taxon>Sphingobacteriia</taxon>
        <taxon>Sphingobacteriales</taxon>
        <taxon>Sphingobacteriaceae</taxon>
        <taxon>Paradesertivirga</taxon>
    </lineage>
</organism>
<reference evidence="6" key="1">
    <citation type="journal article" date="2019" name="Int. J. Syst. Evol. Microbiol.">
        <title>The Global Catalogue of Microorganisms (GCM) 10K type strain sequencing project: providing services to taxonomists for standard genome sequencing and annotation.</title>
        <authorList>
            <consortium name="The Broad Institute Genomics Platform"/>
            <consortium name="The Broad Institute Genome Sequencing Center for Infectious Disease"/>
            <person name="Wu L."/>
            <person name="Ma J."/>
        </authorList>
    </citation>
    <scope>NUCLEOTIDE SEQUENCE [LARGE SCALE GENOMIC DNA]</scope>
    <source>
        <strain evidence="6">KCTC 42217</strain>
    </source>
</reference>
<dbReference type="SUPFAM" id="SSF46565">
    <property type="entry name" value="Chaperone J-domain"/>
    <property type="match status" value="1"/>
</dbReference>
<accession>A0ABW4ZQ33</accession>
<dbReference type="Pfam" id="PF00226">
    <property type="entry name" value="DnaJ"/>
    <property type="match status" value="1"/>
</dbReference>
<evidence type="ECO:0000259" key="4">
    <source>
        <dbReference type="PROSITE" id="PS50076"/>
    </source>
</evidence>
<evidence type="ECO:0000256" key="2">
    <source>
        <dbReference type="ARBA" id="ARBA00023186"/>
    </source>
</evidence>
<comment type="function">
    <text evidence="3">Co-chaperone involved in the maturation of iron-sulfur cluster-containing proteins. Seems to help targeting proteins to be folded toward HscA.</text>
</comment>
<dbReference type="EMBL" id="JBHUHZ010000003">
    <property type="protein sequence ID" value="MFD2164030.1"/>
    <property type="molecule type" value="Genomic_DNA"/>
</dbReference>
<dbReference type="InterPro" id="IPR009073">
    <property type="entry name" value="HscB_oligo_C"/>
</dbReference>
<sequence>MNYFEFYDIPEAFHVDEGLVKRKFYELSKTYHPDFYINHSEEKQQEILELSTVNNKAYQVLSNPGKRLEYILQLHGHAIEGEKYQLAQNFLMEMMEINEALMELEFEADPAVIENTEKQISEIESALNTELLNYTSLFDQQSGAEKETLLLKIKDIYYRQKYLLRIRESLNKFASR</sequence>
<evidence type="ECO:0000313" key="6">
    <source>
        <dbReference type="Proteomes" id="UP001597387"/>
    </source>
</evidence>
<evidence type="ECO:0000313" key="5">
    <source>
        <dbReference type="EMBL" id="MFD2164030.1"/>
    </source>
</evidence>
<evidence type="ECO:0000256" key="1">
    <source>
        <dbReference type="ARBA" id="ARBA00010476"/>
    </source>
</evidence>
<comment type="caution">
    <text evidence="5">The sequence shown here is derived from an EMBL/GenBank/DDBJ whole genome shotgun (WGS) entry which is preliminary data.</text>
</comment>